<dbReference type="Proteomes" id="UP000598350">
    <property type="component" value="Unassembled WGS sequence"/>
</dbReference>
<gene>
    <name evidence="1" type="ORF">HPE63_04035</name>
</gene>
<dbReference type="SUPFAM" id="SSF51126">
    <property type="entry name" value="Pectin lyase-like"/>
    <property type="match status" value="1"/>
</dbReference>
<evidence type="ECO:0000313" key="1">
    <source>
        <dbReference type="EMBL" id="MBD0849828.1"/>
    </source>
</evidence>
<dbReference type="InterPro" id="IPR012334">
    <property type="entry name" value="Pectin_lyas_fold"/>
</dbReference>
<sequence>MNLNSLPPLKLLLLCFVVIFQFSCSKDSDLLTDYVISDTSVSKGIANLVVDDTYQVSLSGSIILDVLANDTFENGAEVVISETSTPANGTVAINSDETLTYTPNAEIIEQVSDAANTAAGEVVDTFTYTAEVVNGDGAASSEEASVVITAGDNAARQEGVYLSTYGAVGDGVTDDTASIQNALDNETNITSEPNKTYLISGTLDIDRNMAQTIDFNGSTITRKAHVHWMLNIDKRNYSNTLTTITNLNLDGNDKGGSVVDIKSRVNFKNIDIYDVIYDNANGIRLMVYDVPGVYGQSIFDNVNIFKLRSYNSDGSSGNNPGMVHGFLVSAQDTPTQDTQIVYKNSSLYELWGEDAGGITLNSPGRDTSNSPLSFWFENVNISDAQRRTVKCFIGNTTWVNCVFTAAANDNPNLVSESEGGLGPAGLFVISSGSSATGATNNVVCGCTFQGHPDAPFASWYTEVLVVGQFGPAGADFRNCSFTGGHVGFSQNGFTAYTAGIGTIQNISFANCTFGATNKVKVVREPTDYFQMSTDNTYVGGKTSVMAPTTYSYIEPTIPFEACPSIDD</sequence>
<protein>
    <recommendedName>
        <fullName evidence="3">Pectate lyase superfamily protein</fullName>
    </recommendedName>
</protein>
<proteinExistence type="predicted"/>
<dbReference type="InterPro" id="IPR011050">
    <property type="entry name" value="Pectin_lyase_fold/virulence"/>
</dbReference>
<organism evidence="1 2">
    <name type="scientific">Maribacter arenosus</name>
    <dbReference type="NCBI Taxonomy" id="1854708"/>
    <lineage>
        <taxon>Bacteria</taxon>
        <taxon>Pseudomonadati</taxon>
        <taxon>Bacteroidota</taxon>
        <taxon>Flavobacteriia</taxon>
        <taxon>Flavobacteriales</taxon>
        <taxon>Flavobacteriaceae</taxon>
        <taxon>Maribacter</taxon>
    </lineage>
</organism>
<evidence type="ECO:0000313" key="2">
    <source>
        <dbReference type="Proteomes" id="UP000598350"/>
    </source>
</evidence>
<keyword evidence="2" id="KW-1185">Reference proteome</keyword>
<evidence type="ECO:0008006" key="3">
    <source>
        <dbReference type="Google" id="ProtNLM"/>
    </source>
</evidence>
<dbReference type="Gene3D" id="2.160.20.10">
    <property type="entry name" value="Single-stranded right-handed beta-helix, Pectin lyase-like"/>
    <property type="match status" value="1"/>
</dbReference>
<comment type="caution">
    <text evidence="1">The sequence shown here is derived from an EMBL/GenBank/DDBJ whole genome shotgun (WGS) entry which is preliminary data.</text>
</comment>
<dbReference type="Pfam" id="PF17963">
    <property type="entry name" value="Big_9"/>
    <property type="match status" value="1"/>
</dbReference>
<dbReference type="EMBL" id="JABTCG010000001">
    <property type="protein sequence ID" value="MBD0849828.1"/>
    <property type="molecule type" value="Genomic_DNA"/>
</dbReference>
<name>A0ABR7V8X6_9FLAO</name>
<reference evidence="1 2" key="1">
    <citation type="submission" date="2020-05" db="EMBL/GenBank/DDBJ databases">
        <title>The draft genome sequence of Maribacter arenosus CAU 1321.</title>
        <authorList>
            <person name="Mu L."/>
        </authorList>
    </citation>
    <scope>NUCLEOTIDE SEQUENCE [LARGE SCALE GENOMIC DNA]</scope>
    <source>
        <strain evidence="1 2">CAU 1321</strain>
    </source>
</reference>
<accession>A0ABR7V8X6</accession>
<dbReference type="RefSeq" id="WP_188312930.1">
    <property type="nucleotide sequence ID" value="NZ_JABTCG010000001.1"/>
</dbReference>